<dbReference type="AlphaFoldDB" id="X1GZK6"/>
<dbReference type="EMBL" id="BARU01021874">
    <property type="protein sequence ID" value="GAH50300.1"/>
    <property type="molecule type" value="Genomic_DNA"/>
</dbReference>
<evidence type="ECO:0000313" key="1">
    <source>
        <dbReference type="EMBL" id="GAH50300.1"/>
    </source>
</evidence>
<accession>X1GZK6</accession>
<comment type="caution">
    <text evidence="1">The sequence shown here is derived from an EMBL/GenBank/DDBJ whole genome shotgun (WGS) entry which is preliminary data.</text>
</comment>
<sequence>MPFPEIYSGLTDWPWILLFDYNFLDVDDSKYDKDPIADDNFCIKLANTRIGMNVLIKFDPSLINYPT</sequence>
<proteinExistence type="predicted"/>
<gene>
    <name evidence="1" type="ORF">S03H2_35726</name>
</gene>
<protein>
    <submittedName>
        <fullName evidence="1">Uncharacterized protein</fullName>
    </submittedName>
</protein>
<name>X1GZK6_9ZZZZ</name>
<organism evidence="1">
    <name type="scientific">marine sediment metagenome</name>
    <dbReference type="NCBI Taxonomy" id="412755"/>
    <lineage>
        <taxon>unclassified sequences</taxon>
        <taxon>metagenomes</taxon>
        <taxon>ecological metagenomes</taxon>
    </lineage>
</organism>
<reference evidence="1" key="1">
    <citation type="journal article" date="2014" name="Front. Microbiol.">
        <title>High frequency of phylogenetically diverse reductive dehalogenase-homologous genes in deep subseafloor sedimentary metagenomes.</title>
        <authorList>
            <person name="Kawai M."/>
            <person name="Futagami T."/>
            <person name="Toyoda A."/>
            <person name="Takaki Y."/>
            <person name="Nishi S."/>
            <person name="Hori S."/>
            <person name="Arai W."/>
            <person name="Tsubouchi T."/>
            <person name="Morono Y."/>
            <person name="Uchiyama I."/>
            <person name="Ito T."/>
            <person name="Fujiyama A."/>
            <person name="Inagaki F."/>
            <person name="Takami H."/>
        </authorList>
    </citation>
    <scope>NUCLEOTIDE SEQUENCE</scope>
    <source>
        <strain evidence="1">Expedition CK06-06</strain>
    </source>
</reference>